<name>X0YV45_9ZZZZ</name>
<proteinExistence type="predicted"/>
<accession>X0YV45</accession>
<comment type="caution">
    <text evidence="1">The sequence shown here is derived from an EMBL/GenBank/DDBJ whole genome shotgun (WGS) entry which is preliminary data.</text>
</comment>
<gene>
    <name evidence="1" type="ORF">S01H1_65907</name>
</gene>
<feature type="non-terminal residue" evidence="1">
    <location>
        <position position="60"/>
    </location>
</feature>
<sequence length="60" mass="6758">MTIKNPKPGPGRPKSEPTALIFVRAPEWVKFALQEMGKPSTISAGVLERYVRRNGYSKDR</sequence>
<protein>
    <submittedName>
        <fullName evidence="1">Uncharacterized protein</fullName>
    </submittedName>
</protein>
<dbReference type="EMBL" id="BARS01043540">
    <property type="protein sequence ID" value="GAG40461.1"/>
    <property type="molecule type" value="Genomic_DNA"/>
</dbReference>
<dbReference type="AlphaFoldDB" id="X0YV45"/>
<organism evidence="1">
    <name type="scientific">marine sediment metagenome</name>
    <dbReference type="NCBI Taxonomy" id="412755"/>
    <lineage>
        <taxon>unclassified sequences</taxon>
        <taxon>metagenomes</taxon>
        <taxon>ecological metagenomes</taxon>
    </lineage>
</organism>
<evidence type="ECO:0000313" key="1">
    <source>
        <dbReference type="EMBL" id="GAG40461.1"/>
    </source>
</evidence>
<reference evidence="1" key="1">
    <citation type="journal article" date="2014" name="Front. Microbiol.">
        <title>High frequency of phylogenetically diverse reductive dehalogenase-homologous genes in deep subseafloor sedimentary metagenomes.</title>
        <authorList>
            <person name="Kawai M."/>
            <person name="Futagami T."/>
            <person name="Toyoda A."/>
            <person name="Takaki Y."/>
            <person name="Nishi S."/>
            <person name="Hori S."/>
            <person name="Arai W."/>
            <person name="Tsubouchi T."/>
            <person name="Morono Y."/>
            <person name="Uchiyama I."/>
            <person name="Ito T."/>
            <person name="Fujiyama A."/>
            <person name="Inagaki F."/>
            <person name="Takami H."/>
        </authorList>
    </citation>
    <scope>NUCLEOTIDE SEQUENCE</scope>
    <source>
        <strain evidence="1">Expedition CK06-06</strain>
    </source>
</reference>